<dbReference type="EMBL" id="JAPZBQ010000002">
    <property type="protein sequence ID" value="KAJ5345655.1"/>
    <property type="molecule type" value="Genomic_DNA"/>
</dbReference>
<evidence type="ECO:0000256" key="2">
    <source>
        <dbReference type="SAM" id="SignalP"/>
    </source>
</evidence>
<gene>
    <name evidence="3" type="ORF">N7452_003659</name>
</gene>
<proteinExistence type="predicted"/>
<evidence type="ECO:0000313" key="3">
    <source>
        <dbReference type="EMBL" id="KAJ5345655.1"/>
    </source>
</evidence>
<name>A0A9W9UMP7_PENBR</name>
<dbReference type="Proteomes" id="UP001147695">
    <property type="component" value="Unassembled WGS sequence"/>
</dbReference>
<feature type="chain" id="PRO_5040983804" evidence="2">
    <location>
        <begin position="18"/>
        <end position="141"/>
    </location>
</feature>
<accession>A0A9W9UMP7</accession>
<protein>
    <submittedName>
        <fullName evidence="3">Uncharacterized protein</fullName>
    </submittedName>
</protein>
<evidence type="ECO:0000256" key="1">
    <source>
        <dbReference type="SAM" id="MobiDB-lite"/>
    </source>
</evidence>
<evidence type="ECO:0000313" key="4">
    <source>
        <dbReference type="Proteomes" id="UP001147695"/>
    </source>
</evidence>
<organism evidence="3 4">
    <name type="scientific">Penicillium brevicompactum</name>
    <dbReference type="NCBI Taxonomy" id="5074"/>
    <lineage>
        <taxon>Eukaryota</taxon>
        <taxon>Fungi</taxon>
        <taxon>Dikarya</taxon>
        <taxon>Ascomycota</taxon>
        <taxon>Pezizomycotina</taxon>
        <taxon>Eurotiomycetes</taxon>
        <taxon>Eurotiomycetidae</taxon>
        <taxon>Eurotiales</taxon>
        <taxon>Aspergillaceae</taxon>
        <taxon>Penicillium</taxon>
    </lineage>
</organism>
<dbReference type="AlphaFoldDB" id="A0A9W9UMP7"/>
<feature type="region of interest" description="Disordered" evidence="1">
    <location>
        <begin position="49"/>
        <end position="70"/>
    </location>
</feature>
<sequence length="141" mass="15233">MASTVLASTVLASTVLASTVLASTVLVSTDLASTVMGILFPTLTHEERELMDKSPPGPDQEARPIPTFVGEPHDGNPITEIIHGHEGIVSLLRYVEESIGNLHEAALAENSSDEELQAARANIVAYIHWIQILLQDLEREV</sequence>
<feature type="signal peptide" evidence="2">
    <location>
        <begin position="1"/>
        <end position="17"/>
    </location>
</feature>
<reference evidence="3" key="1">
    <citation type="submission" date="2022-12" db="EMBL/GenBank/DDBJ databases">
        <authorList>
            <person name="Petersen C."/>
        </authorList>
    </citation>
    <scope>NUCLEOTIDE SEQUENCE</scope>
    <source>
        <strain evidence="3">IBT 35673</strain>
    </source>
</reference>
<reference evidence="3" key="2">
    <citation type="journal article" date="2023" name="IMA Fungus">
        <title>Comparative genomic study of the Penicillium genus elucidates a diverse pangenome and 15 lateral gene transfer events.</title>
        <authorList>
            <person name="Petersen C."/>
            <person name="Sorensen T."/>
            <person name="Nielsen M.R."/>
            <person name="Sondergaard T.E."/>
            <person name="Sorensen J.L."/>
            <person name="Fitzpatrick D.A."/>
            <person name="Frisvad J.C."/>
            <person name="Nielsen K.L."/>
        </authorList>
    </citation>
    <scope>NUCLEOTIDE SEQUENCE</scope>
    <source>
        <strain evidence="3">IBT 35673</strain>
    </source>
</reference>
<comment type="caution">
    <text evidence="3">The sequence shown here is derived from an EMBL/GenBank/DDBJ whole genome shotgun (WGS) entry which is preliminary data.</text>
</comment>
<keyword evidence="2" id="KW-0732">Signal</keyword>